<organism evidence="2 3">
    <name type="scientific">Streptantibioticus cattleyicolor (strain ATCC 35852 / DSM 46488 / JCM 4925 / NBRC 14057 / NRRL 8057)</name>
    <name type="common">Streptomyces cattleya</name>
    <dbReference type="NCBI Taxonomy" id="1003195"/>
    <lineage>
        <taxon>Bacteria</taxon>
        <taxon>Bacillati</taxon>
        <taxon>Actinomycetota</taxon>
        <taxon>Actinomycetes</taxon>
        <taxon>Kitasatosporales</taxon>
        <taxon>Streptomycetaceae</taxon>
        <taxon>Streptantibioticus</taxon>
    </lineage>
</organism>
<keyword evidence="2" id="KW-0614">Plasmid</keyword>
<sequence length="131" mass="14380">MDALLHKLVSGVITGGLIALVGWLSVQSRKRKVAKAEALAPAPVEDPSQALLRRAQEADRHRDDLMAQGHWTEALRYAGEAADRWRRLTAARPGRFRGELRTALERLGELLDSTGRTAEAARVRHEAAGLV</sequence>
<dbReference type="Proteomes" id="UP000007842">
    <property type="component" value="Plasmid pSCATT"/>
</dbReference>
<dbReference type="AlphaFoldDB" id="G8XDZ6"/>
<keyword evidence="1" id="KW-1133">Transmembrane helix</keyword>
<gene>
    <name evidence="2" type="ordered locus">SCATT_p00660</name>
</gene>
<feature type="transmembrane region" description="Helical" evidence="1">
    <location>
        <begin position="6"/>
        <end position="26"/>
    </location>
</feature>
<dbReference type="KEGG" id="scy:SCATT_p00660"/>
<name>G8XDZ6_STREN</name>
<evidence type="ECO:0000256" key="1">
    <source>
        <dbReference type="SAM" id="Phobius"/>
    </source>
</evidence>
<evidence type="ECO:0000313" key="3">
    <source>
        <dbReference type="Proteomes" id="UP000007842"/>
    </source>
</evidence>
<geneLocation type="plasmid" evidence="2 3">
    <name>pSCATT</name>
</geneLocation>
<accession>G8XDZ6</accession>
<keyword evidence="3" id="KW-1185">Reference proteome</keyword>
<evidence type="ECO:0000313" key="2">
    <source>
        <dbReference type="EMBL" id="AEW98259.1"/>
    </source>
</evidence>
<dbReference type="OrthoDB" id="4248193at2"/>
<protein>
    <submittedName>
        <fullName evidence="2">Uncharacterized protein</fullName>
    </submittedName>
</protein>
<reference evidence="3" key="1">
    <citation type="submission" date="2011-12" db="EMBL/GenBank/DDBJ databases">
        <title>Complete genome sequence of Streptomyces cattleya strain DSM 46488.</title>
        <authorList>
            <person name="Ou H.-Y."/>
            <person name="Li P."/>
            <person name="Zhao C."/>
            <person name="O'Hagan D."/>
            <person name="Deng Z."/>
        </authorList>
    </citation>
    <scope>NUCLEOTIDE SEQUENCE [LARGE SCALE GENOMIC DNA]</scope>
    <source>
        <strain evidence="3">ATCC 35852 / DSM 46488 / JCM 4925 / NBRC 14057 / NRRL 8057</strain>
        <plasmid evidence="3">Plasmid pSCATT</plasmid>
    </source>
</reference>
<dbReference type="EMBL" id="CP003229">
    <property type="protein sequence ID" value="AEW98259.1"/>
    <property type="molecule type" value="Genomic_DNA"/>
</dbReference>
<keyword evidence="1" id="KW-0472">Membrane</keyword>
<proteinExistence type="predicted"/>
<dbReference type="HOGENOM" id="CLU_2095601_0_0_11"/>
<dbReference type="PATRIC" id="fig|1003195.29.peg.5869"/>
<keyword evidence="1" id="KW-0812">Transmembrane</keyword>
<dbReference type="RefSeq" id="WP_014626687.1">
    <property type="nucleotide sequence ID" value="NC_016113.1"/>
</dbReference>